<dbReference type="EC" id="1.14.14.-" evidence="4"/>
<dbReference type="GO" id="GO:0005829">
    <property type="term" value="C:cytosol"/>
    <property type="evidence" value="ECO:0007669"/>
    <property type="project" value="TreeGrafter"/>
</dbReference>
<feature type="domain" description="Luciferase-like" evidence="3">
    <location>
        <begin position="1"/>
        <end position="314"/>
    </location>
</feature>
<keyword evidence="5" id="KW-1185">Reference proteome</keyword>
<keyword evidence="1 4" id="KW-0560">Oxidoreductase</keyword>
<evidence type="ECO:0000256" key="1">
    <source>
        <dbReference type="ARBA" id="ARBA00023002"/>
    </source>
</evidence>
<name>A0A916NNB1_9MICO</name>
<keyword evidence="2 4" id="KW-0503">Monooxygenase</keyword>
<dbReference type="GO" id="GO:0016705">
    <property type="term" value="F:oxidoreductase activity, acting on paired donors, with incorporation or reduction of molecular oxygen"/>
    <property type="evidence" value="ECO:0007669"/>
    <property type="project" value="InterPro"/>
</dbReference>
<comment type="caution">
    <text evidence="4">The sequence shown here is derived from an EMBL/GenBank/DDBJ whole genome shotgun (WGS) entry which is preliminary data.</text>
</comment>
<dbReference type="PANTHER" id="PTHR30137:SF8">
    <property type="entry name" value="BLR5498 PROTEIN"/>
    <property type="match status" value="1"/>
</dbReference>
<evidence type="ECO:0000313" key="5">
    <source>
        <dbReference type="Proteomes" id="UP000693892"/>
    </source>
</evidence>
<organism evidence="4 5">
    <name type="scientific">Leucobacter soli</name>
    <dbReference type="NCBI Taxonomy" id="2812850"/>
    <lineage>
        <taxon>Bacteria</taxon>
        <taxon>Bacillati</taxon>
        <taxon>Actinomycetota</taxon>
        <taxon>Actinomycetes</taxon>
        <taxon>Micrococcales</taxon>
        <taxon>Microbacteriaceae</taxon>
        <taxon>Leucobacter</taxon>
    </lineage>
</organism>
<dbReference type="InterPro" id="IPR011251">
    <property type="entry name" value="Luciferase-like_dom"/>
</dbReference>
<dbReference type="Proteomes" id="UP000693892">
    <property type="component" value="Unassembled WGS sequence"/>
</dbReference>
<evidence type="ECO:0000259" key="3">
    <source>
        <dbReference type="Pfam" id="PF00296"/>
    </source>
</evidence>
<evidence type="ECO:0000313" key="4">
    <source>
        <dbReference type="EMBL" id="CAG7606286.1"/>
    </source>
</evidence>
<evidence type="ECO:0000256" key="2">
    <source>
        <dbReference type="ARBA" id="ARBA00023033"/>
    </source>
</evidence>
<protein>
    <submittedName>
        <fullName evidence="4">Flavin-dependent trigonelline monooxygenase, oxygenase component</fullName>
        <ecNumber evidence="4">1.14.14.-</ecNumber>
    </submittedName>
</protein>
<dbReference type="EMBL" id="CAJVAP010000008">
    <property type="protein sequence ID" value="CAG7606286.1"/>
    <property type="molecule type" value="Genomic_DNA"/>
</dbReference>
<dbReference type="RefSeq" id="WP_218114532.1">
    <property type="nucleotide sequence ID" value="NZ_CAJVAP010000008.1"/>
</dbReference>
<dbReference type="AlphaFoldDB" id="A0A916NNB1"/>
<reference evidence="4" key="1">
    <citation type="submission" date="2021-06" db="EMBL/GenBank/DDBJ databases">
        <authorList>
            <person name="Criscuolo A."/>
        </authorList>
    </citation>
    <scope>NUCLEOTIDE SEQUENCE</scope>
    <source>
        <strain evidence="4">CIP111803</strain>
    </source>
</reference>
<accession>A0A916NNB1</accession>
<dbReference type="PANTHER" id="PTHR30137">
    <property type="entry name" value="LUCIFERASE-LIKE MONOOXYGENASE"/>
    <property type="match status" value="1"/>
</dbReference>
<sequence>MRFALMIDLGRTSPDTSMAEVIRNVTAIAKTAEESGFEALFVGEHHGHERTIAPAPFTLLTYLAGHTERIRLGTAVLCAPYWHPIRLAGEAALFDHLSGGRLELGIGRGAYPYEFARMAGGIPPEIAREQLGELLPALRGLWAGDYAHDGTMWKFPSSTSTPRPLDPAGPPLWVSARHPDVFRLAVENRANLMVAPLMKGFEEVVSLRERVDAATAEVDNGFVPEMMVLRNTYVSAEGEDLTAAAEAYRRDSGTFENLYSTNGKVEQGWVEYIDPSISESRSEYTVEKILENLVFGTSAEVVEQLRAYEEVGTDVYLYDASLGMSLEEELASIRRFGAEVIPHYATAKEN</sequence>
<gene>
    <name evidence="4" type="primary">tgnB_2</name>
    <name evidence="4" type="ORF">LEUCIP111803_00908</name>
</gene>
<dbReference type="GO" id="GO:0004497">
    <property type="term" value="F:monooxygenase activity"/>
    <property type="evidence" value="ECO:0007669"/>
    <property type="project" value="UniProtKB-KW"/>
</dbReference>
<proteinExistence type="predicted"/>
<dbReference type="Pfam" id="PF00296">
    <property type="entry name" value="Bac_luciferase"/>
    <property type="match status" value="1"/>
</dbReference>
<dbReference type="InterPro" id="IPR050766">
    <property type="entry name" value="Bact_Lucif_Oxidored"/>
</dbReference>